<dbReference type="EMBL" id="JBGBPQ010000009">
    <property type="protein sequence ID" value="KAL1519684.1"/>
    <property type="molecule type" value="Genomic_DNA"/>
</dbReference>
<feature type="transmembrane region" description="Helical" evidence="7">
    <location>
        <begin position="46"/>
        <end position="71"/>
    </location>
</feature>
<reference evidence="8 9" key="1">
    <citation type="journal article" date="2024" name="Science">
        <title>Giant polyketide synthase enzymes in the biosynthesis of giant marine polyether toxins.</title>
        <authorList>
            <person name="Fallon T.R."/>
            <person name="Shende V.V."/>
            <person name="Wierzbicki I.H."/>
            <person name="Pendleton A.L."/>
            <person name="Watervoot N.F."/>
            <person name="Auber R.P."/>
            <person name="Gonzalez D.J."/>
            <person name="Wisecaver J.H."/>
            <person name="Moore B.S."/>
        </authorList>
    </citation>
    <scope>NUCLEOTIDE SEQUENCE [LARGE SCALE GENOMIC DNA]</scope>
    <source>
        <strain evidence="8 9">12B1</strain>
    </source>
</reference>
<dbReference type="GO" id="GO:0180047">
    <property type="term" value="P:dolichol phosphate mannose biosynthetic process"/>
    <property type="evidence" value="ECO:0007669"/>
    <property type="project" value="InterPro"/>
</dbReference>
<feature type="transmembrane region" description="Helical" evidence="7">
    <location>
        <begin position="7"/>
        <end position="26"/>
    </location>
</feature>
<keyword evidence="6 7" id="KW-0472">Membrane</keyword>
<dbReference type="PANTHER" id="PTHR15039:SF11">
    <property type="entry name" value="DOLICHOL PHOSPHATE-MANNOSE BIOSYNTHESIS REGULATORY PROTEIN"/>
    <property type="match status" value="1"/>
</dbReference>
<proteinExistence type="inferred from homology"/>
<comment type="pathway">
    <text evidence="7">Protein modification; protein glycosylation.</text>
</comment>
<protein>
    <recommendedName>
        <fullName evidence="7">Dolichol phosphate-mannose biosynthesis regulatory protein</fullName>
    </recommendedName>
</protein>
<comment type="subunit">
    <text evidence="7">Component of the dolichol-phosphate mannose (DPM) synthase complex.</text>
</comment>
<organism evidence="8 9">
    <name type="scientific">Prymnesium parvum</name>
    <name type="common">Toxic golden alga</name>
    <dbReference type="NCBI Taxonomy" id="97485"/>
    <lineage>
        <taxon>Eukaryota</taxon>
        <taxon>Haptista</taxon>
        <taxon>Haptophyta</taxon>
        <taxon>Prymnesiophyceae</taxon>
        <taxon>Prymnesiales</taxon>
        <taxon>Prymnesiaceae</taxon>
        <taxon>Prymnesium</taxon>
    </lineage>
</organism>
<gene>
    <name evidence="8" type="ORF">AB1Y20_023194</name>
</gene>
<keyword evidence="5 7" id="KW-1133">Transmembrane helix</keyword>
<evidence type="ECO:0000256" key="5">
    <source>
        <dbReference type="ARBA" id="ARBA00022989"/>
    </source>
</evidence>
<dbReference type="GO" id="GO:0033185">
    <property type="term" value="C:dolichol-phosphate-mannose synthase complex"/>
    <property type="evidence" value="ECO:0007669"/>
    <property type="project" value="TreeGrafter"/>
</dbReference>
<dbReference type="GO" id="GO:0030234">
    <property type="term" value="F:enzyme regulator activity"/>
    <property type="evidence" value="ECO:0007669"/>
    <property type="project" value="UniProtKB-UniRule"/>
</dbReference>
<evidence type="ECO:0000256" key="2">
    <source>
        <dbReference type="ARBA" id="ARBA00005478"/>
    </source>
</evidence>
<evidence type="ECO:0000256" key="3">
    <source>
        <dbReference type="ARBA" id="ARBA00022692"/>
    </source>
</evidence>
<keyword evidence="3 7" id="KW-0812">Transmembrane</keyword>
<dbReference type="Pfam" id="PF07297">
    <property type="entry name" value="DPM2"/>
    <property type="match status" value="1"/>
</dbReference>
<evidence type="ECO:0000313" key="8">
    <source>
        <dbReference type="EMBL" id="KAL1519684.1"/>
    </source>
</evidence>
<evidence type="ECO:0000256" key="7">
    <source>
        <dbReference type="RuleBase" id="RU365084"/>
    </source>
</evidence>
<comment type="caution">
    <text evidence="8">The sequence shown here is derived from an EMBL/GenBank/DDBJ whole genome shotgun (WGS) entry which is preliminary data.</text>
</comment>
<dbReference type="GO" id="GO:0005789">
    <property type="term" value="C:endoplasmic reticulum membrane"/>
    <property type="evidence" value="ECO:0007669"/>
    <property type="project" value="UniProtKB-SubCell"/>
</dbReference>
<dbReference type="Proteomes" id="UP001515480">
    <property type="component" value="Unassembled WGS sequence"/>
</dbReference>
<dbReference type="InterPro" id="IPR009914">
    <property type="entry name" value="DPM2"/>
</dbReference>
<accession>A0AB34JG93</accession>
<evidence type="ECO:0000256" key="6">
    <source>
        <dbReference type="ARBA" id="ARBA00023136"/>
    </source>
</evidence>
<comment type="subcellular location">
    <subcellularLocation>
        <location evidence="1 7">Endoplasmic reticulum membrane</location>
        <topology evidence="1 7">Multi-pass membrane protein</topology>
    </subcellularLocation>
</comment>
<comment type="function">
    <text evidence="7">Regulatory subunit of the dolichol-phosphate mannose (DPM) synthase complex; essential for the ER localization.</text>
</comment>
<name>A0AB34JG93_PRYPA</name>
<dbReference type="AlphaFoldDB" id="A0AB34JG93"/>
<keyword evidence="9" id="KW-1185">Reference proteome</keyword>
<keyword evidence="4 7" id="KW-0256">Endoplasmic reticulum</keyword>
<dbReference type="PANTHER" id="PTHR15039">
    <property type="entry name" value="DOLICHOL PHOSPHATE-MANNOSE BIOSYNTHESIS REGULATORY PROTEIN"/>
    <property type="match status" value="1"/>
</dbReference>
<evidence type="ECO:0000256" key="4">
    <source>
        <dbReference type="ARBA" id="ARBA00022824"/>
    </source>
</evidence>
<evidence type="ECO:0000313" key="9">
    <source>
        <dbReference type="Proteomes" id="UP001515480"/>
    </source>
</evidence>
<dbReference type="GO" id="GO:0006506">
    <property type="term" value="P:GPI anchor biosynthetic process"/>
    <property type="evidence" value="ECO:0007669"/>
    <property type="project" value="TreeGrafter"/>
</dbReference>
<sequence length="74" mass="8202">MDRVLGAVGFSAAVSIYVYYTAWVLLTPFVDPSVSWFHNLFPDRWWAIAVPTTLFVVALAFVATFVATVSLTSK</sequence>
<comment type="similarity">
    <text evidence="2 7">Belongs to the DPM2 family.</text>
</comment>
<evidence type="ECO:0000256" key="1">
    <source>
        <dbReference type="ARBA" id="ARBA00004477"/>
    </source>
</evidence>